<evidence type="ECO:0000256" key="4">
    <source>
        <dbReference type="ARBA" id="ARBA00022692"/>
    </source>
</evidence>
<keyword evidence="9" id="KW-1185">Reference proteome</keyword>
<evidence type="ECO:0000256" key="5">
    <source>
        <dbReference type="ARBA" id="ARBA00022989"/>
    </source>
</evidence>
<dbReference type="InterPro" id="IPR018383">
    <property type="entry name" value="UPF0324_pro"/>
</dbReference>
<feature type="transmembrane region" description="Helical" evidence="7">
    <location>
        <begin position="24"/>
        <end position="48"/>
    </location>
</feature>
<feature type="transmembrane region" description="Helical" evidence="7">
    <location>
        <begin position="315"/>
        <end position="333"/>
    </location>
</feature>
<evidence type="ECO:0000256" key="3">
    <source>
        <dbReference type="ARBA" id="ARBA00022475"/>
    </source>
</evidence>
<keyword evidence="4 7" id="KW-0812">Transmembrane</keyword>
<keyword evidence="6 7" id="KW-0472">Membrane</keyword>
<dbReference type="GO" id="GO:0005886">
    <property type="term" value="C:plasma membrane"/>
    <property type="evidence" value="ECO:0007669"/>
    <property type="project" value="UniProtKB-SubCell"/>
</dbReference>
<dbReference type="Pfam" id="PF03601">
    <property type="entry name" value="Cons_hypoth698"/>
    <property type="match status" value="1"/>
</dbReference>
<feature type="transmembrane region" description="Helical" evidence="7">
    <location>
        <begin position="159"/>
        <end position="178"/>
    </location>
</feature>
<feature type="transmembrane region" description="Helical" evidence="7">
    <location>
        <begin position="185"/>
        <end position="203"/>
    </location>
</feature>
<gene>
    <name evidence="8" type="ORF">SAMN04490178_11656</name>
</gene>
<dbReference type="OrthoDB" id="9766798at2"/>
<keyword evidence="5 7" id="KW-1133">Transmembrane helix</keyword>
<feature type="transmembrane region" description="Helical" evidence="7">
    <location>
        <begin position="384"/>
        <end position="407"/>
    </location>
</feature>
<dbReference type="RefSeq" id="WP_091748319.1">
    <property type="nucleotide sequence ID" value="NZ_FODY01000016.1"/>
</dbReference>
<evidence type="ECO:0000313" key="9">
    <source>
        <dbReference type="Proteomes" id="UP000198847"/>
    </source>
</evidence>
<reference evidence="8 9" key="1">
    <citation type="submission" date="2016-10" db="EMBL/GenBank/DDBJ databases">
        <authorList>
            <person name="de Groot N.N."/>
        </authorList>
    </citation>
    <scope>NUCLEOTIDE SEQUENCE [LARGE SCALE GENOMIC DNA]</scope>
    <source>
        <strain evidence="8 9">DSM 13305</strain>
    </source>
</reference>
<feature type="transmembrane region" description="Helical" evidence="7">
    <location>
        <begin position="130"/>
        <end position="147"/>
    </location>
</feature>
<dbReference type="AlphaFoldDB" id="A0A1H8WKY0"/>
<evidence type="ECO:0000313" key="8">
    <source>
        <dbReference type="EMBL" id="SEP28249.1"/>
    </source>
</evidence>
<evidence type="ECO:0000256" key="6">
    <source>
        <dbReference type="ARBA" id="ARBA00023136"/>
    </source>
</evidence>
<evidence type="ECO:0000256" key="1">
    <source>
        <dbReference type="ARBA" id="ARBA00004651"/>
    </source>
</evidence>
<name>A0A1H8WKY0_9FIRM</name>
<evidence type="ECO:0000256" key="7">
    <source>
        <dbReference type="SAM" id="Phobius"/>
    </source>
</evidence>
<proteinExistence type="inferred from homology"/>
<feature type="transmembrane region" description="Helical" evidence="7">
    <location>
        <begin position="354"/>
        <end position="372"/>
    </location>
</feature>
<dbReference type="PANTHER" id="PTHR30106">
    <property type="entry name" value="INNER MEMBRANE PROTEIN YEIH-RELATED"/>
    <property type="match status" value="1"/>
</dbReference>
<sequence length="450" mass="48228">MSEIAVKEQHSPALSNWFKKEDSWAIIIALGIILLATAGFLGGGIGLFKTMAVAIPGWSGAEKLTAELTKQVTGLIYLYVFAVLVFSGGAQVMGYNGKRFAVGFSVLFLVSIVVTVLGSNQAIKDWQLETPILALLIGLLFGNTVRLPEWFQPALRTEYYVKTGIILMGATLPFTIILAAGPAAILQALIVSFVTFGIIYFAATRLFGLDPRFSACLGAGGSICGVSAAIAIGGACRAEKQHVSVAISLVIVWAVAMIFLLPAWAKVLGLAPGVAGAWIGTSEFADAAGFAAAQAIGDERAVTTFTLMKVVGRDMFVGVWAFLVAILSVTVWEKSKGAVESIDKKEIWRRFPKFIIGFFVASLFTTFVITVLGTQGGTVYSKEVIGILKILRGWAFTWTFLCIGFTTRFRELTAVGWKPLAAFTLGVLVNVPLGYWLSSSVFAGYWLGIK</sequence>
<comment type="subcellular location">
    <subcellularLocation>
        <location evidence="1">Cell membrane</location>
        <topology evidence="1">Multi-pass membrane protein</topology>
    </subcellularLocation>
</comment>
<feature type="transmembrane region" description="Helical" evidence="7">
    <location>
        <begin position="75"/>
        <end position="94"/>
    </location>
</feature>
<comment type="similarity">
    <text evidence="2">Belongs to the UPF0324 family.</text>
</comment>
<keyword evidence="3" id="KW-1003">Cell membrane</keyword>
<protein>
    <submittedName>
        <fullName evidence="8">Conserved hypothetical integral membrane protein</fullName>
    </submittedName>
</protein>
<dbReference type="STRING" id="112903.SAMN04490178_11656"/>
<dbReference type="PANTHER" id="PTHR30106:SF1">
    <property type="entry name" value="UPF0324 MEMBRANE PROTEIN FN0533"/>
    <property type="match status" value="1"/>
</dbReference>
<evidence type="ECO:0000256" key="2">
    <source>
        <dbReference type="ARBA" id="ARBA00007977"/>
    </source>
</evidence>
<accession>A0A1H8WKY0</accession>
<dbReference type="Proteomes" id="UP000198847">
    <property type="component" value="Unassembled WGS sequence"/>
</dbReference>
<organism evidence="8 9">
    <name type="scientific">Propionispora vibrioides</name>
    <dbReference type="NCBI Taxonomy" id="112903"/>
    <lineage>
        <taxon>Bacteria</taxon>
        <taxon>Bacillati</taxon>
        <taxon>Bacillota</taxon>
        <taxon>Negativicutes</taxon>
        <taxon>Selenomonadales</taxon>
        <taxon>Sporomusaceae</taxon>
        <taxon>Propionispora</taxon>
    </lineage>
</organism>
<feature type="transmembrane region" description="Helical" evidence="7">
    <location>
        <begin position="215"/>
        <end position="236"/>
    </location>
</feature>
<dbReference type="EMBL" id="FODY01000016">
    <property type="protein sequence ID" value="SEP28249.1"/>
    <property type="molecule type" value="Genomic_DNA"/>
</dbReference>
<feature type="transmembrane region" description="Helical" evidence="7">
    <location>
        <begin position="243"/>
        <end position="265"/>
    </location>
</feature>
<feature type="transmembrane region" description="Helical" evidence="7">
    <location>
        <begin position="100"/>
        <end position="118"/>
    </location>
</feature>